<dbReference type="NCBIfam" id="TIGR02215">
    <property type="entry name" value="phage_chp_gp8"/>
    <property type="match status" value="1"/>
</dbReference>
<protein>
    <submittedName>
        <fullName evidence="1">Head-tail connector protein</fullName>
    </submittedName>
</protein>
<dbReference type="EMBL" id="AP027041">
    <property type="protein sequence ID" value="BDU17527.1"/>
    <property type="molecule type" value="Genomic_DNA"/>
</dbReference>
<dbReference type="RefSeq" id="WP_281779454.1">
    <property type="nucleotide sequence ID" value="NZ_AP027041.1"/>
</dbReference>
<organism evidence="1 2">
    <name type="scientific">Lysobacter auxotrophicus</name>
    <dbReference type="NCBI Taxonomy" id="2992573"/>
    <lineage>
        <taxon>Bacteria</taxon>
        <taxon>Pseudomonadati</taxon>
        <taxon>Pseudomonadota</taxon>
        <taxon>Gammaproteobacteria</taxon>
        <taxon>Lysobacterales</taxon>
        <taxon>Lysobacteraceae</taxon>
        <taxon>Lysobacter</taxon>
    </lineage>
</organism>
<gene>
    <name evidence="1" type="ORF">LA521A_27280</name>
</gene>
<dbReference type="InterPro" id="IPR006450">
    <property type="entry name" value="Phage_HK97_gp6-like"/>
</dbReference>
<dbReference type="Proteomes" id="UP001317822">
    <property type="component" value="Chromosome"/>
</dbReference>
<dbReference type="CDD" id="cd08054">
    <property type="entry name" value="gp6"/>
    <property type="match status" value="1"/>
</dbReference>
<dbReference type="NCBIfam" id="TIGR01560">
    <property type="entry name" value="put_DNA_pack"/>
    <property type="match status" value="1"/>
</dbReference>
<evidence type="ECO:0000313" key="1">
    <source>
        <dbReference type="EMBL" id="BDU17527.1"/>
    </source>
</evidence>
<accession>A0ABM8DG06</accession>
<reference evidence="1 2" key="1">
    <citation type="journal article" date="2023" name="Int. J. Syst. Evol. Microbiol.">
        <title>Physiological and genomic analyses of cobalamin (vitamin B12)-auxotrophy of Lysobacter auxotrophicus sp. nov., a methionine-auxotrophic chitinolytic bacterium isolated from chitin-treated soil.</title>
        <authorList>
            <person name="Saito A."/>
            <person name="Dohra H."/>
            <person name="Hamada M."/>
            <person name="Moriuchi R."/>
            <person name="Kotsuchibashi Y."/>
            <person name="Mori K."/>
        </authorList>
    </citation>
    <scope>NUCLEOTIDE SEQUENCE [LARGE SCALE GENOMIC DNA]</scope>
    <source>
        <strain evidence="1 2">5-21a</strain>
    </source>
</reference>
<keyword evidence="2" id="KW-1185">Reference proteome</keyword>
<dbReference type="Pfam" id="PF05135">
    <property type="entry name" value="Phage_connect_1"/>
    <property type="match status" value="1"/>
</dbReference>
<sequence>MGLRRTTEPGVEPVTLAEAKLHLRVDSDAEDAKIVGLIKTARTDCEFRIGRTLITSGWTLTLDCFAQLAELPMPPAISITSLKYTDTSGAEQTLAPSAYRVDLSSDPARVEPVGGWPATASVQAAVRVVFTAGYGESPDAVPSAAKDWILLAVGDLYANRERSSEKVKVPMDFADALLDPLRIWG</sequence>
<evidence type="ECO:0000313" key="2">
    <source>
        <dbReference type="Proteomes" id="UP001317822"/>
    </source>
</evidence>
<dbReference type="Gene3D" id="1.10.3230.30">
    <property type="entry name" value="Phage gp6-like head-tail connector protein"/>
    <property type="match status" value="1"/>
</dbReference>
<proteinExistence type="predicted"/>
<dbReference type="InterPro" id="IPR021146">
    <property type="entry name" value="Phage_gp6-like_head-tail"/>
</dbReference>
<dbReference type="InterPro" id="IPR011738">
    <property type="entry name" value="Phage_CHP"/>
</dbReference>
<name>A0ABM8DG06_9GAMM</name>